<dbReference type="Proteomes" id="UP000232722">
    <property type="component" value="Unassembled WGS sequence"/>
</dbReference>
<feature type="transmembrane region" description="Helical" evidence="2">
    <location>
        <begin position="300"/>
        <end position="319"/>
    </location>
</feature>
<evidence type="ECO:0000313" key="4">
    <source>
        <dbReference type="Proteomes" id="UP000232722"/>
    </source>
</evidence>
<gene>
    <name evidence="3" type="ORF">RhiirA5_498784</name>
</gene>
<comment type="caution">
    <text evidence="3">The sequence shown here is derived from an EMBL/GenBank/DDBJ whole genome shotgun (WGS) entry which is preliminary data.</text>
</comment>
<dbReference type="VEuPathDB" id="FungiDB:RhiirFUN_025031"/>
<evidence type="ECO:0000256" key="2">
    <source>
        <dbReference type="SAM" id="Phobius"/>
    </source>
</evidence>
<dbReference type="EMBL" id="LLXJ01000411">
    <property type="protein sequence ID" value="PKC10042.1"/>
    <property type="molecule type" value="Genomic_DNA"/>
</dbReference>
<evidence type="ECO:0000313" key="3">
    <source>
        <dbReference type="EMBL" id="PKC10042.1"/>
    </source>
</evidence>
<reference evidence="3 4" key="2">
    <citation type="submission" date="2017-09" db="EMBL/GenBank/DDBJ databases">
        <title>Extensive intraspecific genome diversity in a model arbuscular mycorrhizal fungus.</title>
        <authorList>
            <person name="Chen E.C."/>
            <person name="Morin E."/>
            <person name="Beaudet D."/>
            <person name="Noel J."/>
            <person name="Ndikumana S."/>
            <person name="Charron P."/>
            <person name="St-Onge C."/>
            <person name="Giorgi J."/>
            <person name="Grigoriev I.V."/>
            <person name="Roux C."/>
            <person name="Martin F.M."/>
            <person name="Corradi N."/>
        </authorList>
    </citation>
    <scope>NUCLEOTIDE SEQUENCE [LARGE SCALE GENOMIC DNA]</scope>
    <source>
        <strain evidence="3 4">A5</strain>
    </source>
</reference>
<name>A0A2N0PT74_9GLOM</name>
<evidence type="ECO:0000256" key="1">
    <source>
        <dbReference type="SAM" id="MobiDB-lite"/>
    </source>
</evidence>
<keyword evidence="2" id="KW-0812">Transmembrane</keyword>
<reference evidence="3 4" key="1">
    <citation type="submission" date="2016-04" db="EMBL/GenBank/DDBJ databases">
        <title>Genome analyses suggest a sexual origin of heterokaryosis in a supposedly ancient asexual fungus.</title>
        <authorList>
            <person name="Ropars J."/>
            <person name="Sedzielewska K."/>
            <person name="Noel J."/>
            <person name="Charron P."/>
            <person name="Farinelli L."/>
            <person name="Marton T."/>
            <person name="Kruger M."/>
            <person name="Pelin A."/>
            <person name="Brachmann A."/>
            <person name="Corradi N."/>
        </authorList>
    </citation>
    <scope>NUCLEOTIDE SEQUENCE [LARGE SCALE GENOMIC DNA]</scope>
    <source>
        <strain evidence="3 4">A5</strain>
    </source>
</reference>
<dbReference type="AlphaFoldDB" id="A0A2N0PT74"/>
<proteinExistence type="predicted"/>
<feature type="region of interest" description="Disordered" evidence="1">
    <location>
        <begin position="159"/>
        <end position="186"/>
    </location>
</feature>
<keyword evidence="2" id="KW-0472">Membrane</keyword>
<feature type="transmembrane region" description="Helical" evidence="2">
    <location>
        <begin position="267"/>
        <end position="285"/>
    </location>
</feature>
<keyword evidence="2" id="KW-1133">Transmembrane helix</keyword>
<organism evidence="3 4">
    <name type="scientific">Rhizophagus irregularis</name>
    <dbReference type="NCBI Taxonomy" id="588596"/>
    <lineage>
        <taxon>Eukaryota</taxon>
        <taxon>Fungi</taxon>
        <taxon>Fungi incertae sedis</taxon>
        <taxon>Mucoromycota</taxon>
        <taxon>Glomeromycotina</taxon>
        <taxon>Glomeromycetes</taxon>
        <taxon>Glomerales</taxon>
        <taxon>Glomeraceae</taxon>
        <taxon>Rhizophagus</taxon>
    </lineage>
</organism>
<protein>
    <recommendedName>
        <fullName evidence="5">Transmembrane protein</fullName>
    </recommendedName>
</protein>
<dbReference type="VEuPathDB" id="FungiDB:RhiirA1_407789"/>
<dbReference type="VEuPathDB" id="FungiDB:FUN_025625"/>
<feature type="transmembrane region" description="Helical" evidence="2">
    <location>
        <begin position="127"/>
        <end position="145"/>
    </location>
</feature>
<evidence type="ECO:0008006" key="5">
    <source>
        <dbReference type="Google" id="ProtNLM"/>
    </source>
</evidence>
<sequence>MDSLLFFDGDRRKFRIAESLEQLIKLHPTIMEDPVVNDFLSGRYRSNLKEPSTLFITNLNEVVICLEKGAKNVSNIVLYTLRMIFKMDCYKVNGLPVILFWPNMQSEGRLMAKRLNNLLECKRRSKLSYPLSLAFFSLSWAFVSLKNFYIQFKRSDSSDDQRQDEKRSDSRDNQRQDEDERIPLNGDQKQKLKDHYELLQTILEEICDNLSDIRDNFHDNTIHDKFKDNFNILQERLKEFTQFMNLISNDLEAKLQKFQKERKNRSIKTGVSAAITVIAFGLAYFNPVASAAGKAAKTAVYFKGAACGAGVATGGYALYNGIKIYKLNGIIKEHKQVQKVIDDTQKFLKEICDSKDIIFKPSALEDQSQPSIILHGFIGLRDDVRKERREFLTKLQ</sequence>
<accession>A0A2N0PT74</accession>